<dbReference type="AlphaFoldDB" id="A0A5C7VY03"/>
<reference evidence="1 2" key="1">
    <citation type="submission" date="2018-09" db="EMBL/GenBank/DDBJ databases">
        <title>Metagenome Assembled Genomes from an Advanced Water Purification Facility.</title>
        <authorList>
            <person name="Stamps B.W."/>
            <person name="Spear J.R."/>
        </authorList>
    </citation>
    <scope>NUCLEOTIDE SEQUENCE [LARGE SCALE GENOMIC DNA]</scope>
    <source>
        <strain evidence="1">Bin_52_1</strain>
    </source>
</reference>
<organism evidence="1 2">
    <name type="scientific">Aquipseudomonas alcaligenes</name>
    <name type="common">Pseudomonas alcaligenes</name>
    <dbReference type="NCBI Taxonomy" id="43263"/>
    <lineage>
        <taxon>Bacteria</taxon>
        <taxon>Pseudomonadati</taxon>
        <taxon>Pseudomonadota</taxon>
        <taxon>Gammaproteobacteria</taxon>
        <taxon>Pseudomonadales</taxon>
        <taxon>Pseudomonadaceae</taxon>
        <taxon>Aquipseudomonas</taxon>
    </lineage>
</organism>
<comment type="caution">
    <text evidence="1">The sequence shown here is derived from an EMBL/GenBank/DDBJ whole genome shotgun (WGS) entry which is preliminary data.</text>
</comment>
<accession>A0A5C7VY03</accession>
<dbReference type="EMBL" id="SSFO01000251">
    <property type="protein sequence ID" value="TXI29483.1"/>
    <property type="molecule type" value="Genomic_DNA"/>
</dbReference>
<sequence>MSSTLLPPDKHRVTKAGFIGNGNPAFFCPRLTPKNAKSLKIKDFKKLARLLPYLWHNNNKNV</sequence>
<evidence type="ECO:0000313" key="1">
    <source>
        <dbReference type="EMBL" id="TXI29483.1"/>
    </source>
</evidence>
<evidence type="ECO:0000313" key="2">
    <source>
        <dbReference type="Proteomes" id="UP000321110"/>
    </source>
</evidence>
<protein>
    <submittedName>
        <fullName evidence="1">Uncharacterized protein</fullName>
    </submittedName>
</protein>
<name>A0A5C7VY03_AQUAC</name>
<gene>
    <name evidence="1" type="ORF">E6Q69_14840</name>
</gene>
<dbReference type="Proteomes" id="UP000321110">
    <property type="component" value="Unassembled WGS sequence"/>
</dbReference>
<proteinExistence type="predicted"/>